<proteinExistence type="predicted"/>
<feature type="compositionally biased region" description="Polar residues" evidence="6">
    <location>
        <begin position="132"/>
        <end position="143"/>
    </location>
</feature>
<dbReference type="EMBL" id="KZ308796">
    <property type="protein sequence ID" value="KAG8234304.1"/>
    <property type="molecule type" value="Genomic_DNA"/>
</dbReference>
<gene>
    <name evidence="8" type="ORF">J437_LFUL013044</name>
</gene>
<feature type="compositionally biased region" description="Polar residues" evidence="6">
    <location>
        <begin position="95"/>
        <end position="108"/>
    </location>
</feature>
<dbReference type="GO" id="GO:0016787">
    <property type="term" value="F:hydrolase activity"/>
    <property type="evidence" value="ECO:0007669"/>
    <property type="project" value="InterPro"/>
</dbReference>
<dbReference type="SUPFAM" id="SSF57716">
    <property type="entry name" value="Glucocorticoid receptor-like (DNA-binding domain)"/>
    <property type="match status" value="1"/>
</dbReference>
<evidence type="ECO:0000256" key="3">
    <source>
        <dbReference type="ARBA" id="ARBA00022833"/>
    </source>
</evidence>
<dbReference type="SMART" id="SM00980">
    <property type="entry name" value="THAP"/>
    <property type="match status" value="1"/>
</dbReference>
<evidence type="ECO:0000313" key="9">
    <source>
        <dbReference type="Proteomes" id="UP000792457"/>
    </source>
</evidence>
<dbReference type="SUPFAM" id="SSF54197">
    <property type="entry name" value="HIT-like"/>
    <property type="match status" value="1"/>
</dbReference>
<feature type="region of interest" description="Disordered" evidence="6">
    <location>
        <begin position="80"/>
        <end position="108"/>
    </location>
</feature>
<name>A0A8K0P865_LADFU</name>
<dbReference type="Pfam" id="PF11969">
    <property type="entry name" value="DcpS_C"/>
    <property type="match status" value="1"/>
</dbReference>
<comment type="caution">
    <text evidence="8">The sequence shown here is derived from an EMBL/GenBank/DDBJ whole genome shotgun (WGS) entry which is preliminary data.</text>
</comment>
<dbReference type="InterPro" id="IPR006612">
    <property type="entry name" value="THAP_Znf"/>
</dbReference>
<accession>A0A8K0P865</accession>
<dbReference type="GO" id="GO:0000290">
    <property type="term" value="P:deadenylation-dependent decapping of nuclear-transcribed mRNA"/>
    <property type="evidence" value="ECO:0007669"/>
    <property type="project" value="InterPro"/>
</dbReference>
<keyword evidence="9" id="KW-1185">Reference proteome</keyword>
<dbReference type="GO" id="GO:0005634">
    <property type="term" value="C:nucleus"/>
    <property type="evidence" value="ECO:0007669"/>
    <property type="project" value="TreeGrafter"/>
</dbReference>
<keyword evidence="4 5" id="KW-0238">DNA-binding</keyword>
<dbReference type="OrthoDB" id="10264956at2759"/>
<evidence type="ECO:0000256" key="2">
    <source>
        <dbReference type="ARBA" id="ARBA00022771"/>
    </source>
</evidence>
<reference evidence="8" key="1">
    <citation type="submission" date="2013-04" db="EMBL/GenBank/DDBJ databases">
        <authorList>
            <person name="Qu J."/>
            <person name="Murali S.C."/>
            <person name="Bandaranaike D."/>
            <person name="Bellair M."/>
            <person name="Blankenburg K."/>
            <person name="Chao H."/>
            <person name="Dinh H."/>
            <person name="Doddapaneni H."/>
            <person name="Downs B."/>
            <person name="Dugan-Rocha S."/>
            <person name="Elkadiri S."/>
            <person name="Gnanaolivu R.D."/>
            <person name="Hernandez B."/>
            <person name="Javaid M."/>
            <person name="Jayaseelan J.C."/>
            <person name="Lee S."/>
            <person name="Li M."/>
            <person name="Ming W."/>
            <person name="Munidasa M."/>
            <person name="Muniz J."/>
            <person name="Nguyen L."/>
            <person name="Ongeri F."/>
            <person name="Osuji N."/>
            <person name="Pu L.-L."/>
            <person name="Puazo M."/>
            <person name="Qu C."/>
            <person name="Quiroz J."/>
            <person name="Raj R."/>
            <person name="Weissenberger G."/>
            <person name="Xin Y."/>
            <person name="Zou X."/>
            <person name="Han Y."/>
            <person name="Richards S."/>
            <person name="Worley K."/>
            <person name="Muzny D."/>
            <person name="Gibbs R."/>
        </authorList>
    </citation>
    <scope>NUCLEOTIDE SEQUENCE</scope>
    <source>
        <strain evidence="8">Sampled in the wild</strain>
    </source>
</reference>
<dbReference type="GO" id="GO:0003677">
    <property type="term" value="F:DNA binding"/>
    <property type="evidence" value="ECO:0007669"/>
    <property type="project" value="UniProtKB-UniRule"/>
</dbReference>
<dbReference type="InterPro" id="IPR008594">
    <property type="entry name" value="DcpS/DCS2"/>
</dbReference>
<dbReference type="PANTHER" id="PTHR12978">
    <property type="entry name" value="HISTIDINE TRIAD HIT PROTEIN MEMBER"/>
    <property type="match status" value="1"/>
</dbReference>
<dbReference type="Gene3D" id="3.30.428.10">
    <property type="entry name" value="HIT-like"/>
    <property type="match status" value="1"/>
</dbReference>
<organism evidence="8 9">
    <name type="scientific">Ladona fulva</name>
    <name type="common">Scarce chaser dragonfly</name>
    <name type="synonym">Libellula fulva</name>
    <dbReference type="NCBI Taxonomy" id="123851"/>
    <lineage>
        <taxon>Eukaryota</taxon>
        <taxon>Metazoa</taxon>
        <taxon>Ecdysozoa</taxon>
        <taxon>Arthropoda</taxon>
        <taxon>Hexapoda</taxon>
        <taxon>Insecta</taxon>
        <taxon>Pterygota</taxon>
        <taxon>Palaeoptera</taxon>
        <taxon>Odonata</taxon>
        <taxon>Epiprocta</taxon>
        <taxon>Anisoptera</taxon>
        <taxon>Libelluloidea</taxon>
        <taxon>Libellulidae</taxon>
        <taxon>Ladona</taxon>
    </lineage>
</organism>
<feature type="domain" description="THAP-type" evidence="7">
    <location>
        <begin position="1"/>
        <end position="84"/>
    </location>
</feature>
<keyword evidence="1" id="KW-0479">Metal-binding</keyword>
<evidence type="ECO:0000256" key="6">
    <source>
        <dbReference type="SAM" id="MobiDB-lite"/>
    </source>
</evidence>
<dbReference type="Proteomes" id="UP000792457">
    <property type="component" value="Unassembled WGS sequence"/>
</dbReference>
<dbReference type="PANTHER" id="PTHR12978:SF0">
    <property type="entry name" value="M7GPPPX DIPHOSPHATASE"/>
    <property type="match status" value="1"/>
</dbReference>
<evidence type="ECO:0000313" key="8">
    <source>
        <dbReference type="EMBL" id="KAG8234304.1"/>
    </source>
</evidence>
<feature type="non-terminal residue" evidence="8">
    <location>
        <position position="323"/>
    </location>
</feature>
<dbReference type="GO" id="GO:0008270">
    <property type="term" value="F:zinc ion binding"/>
    <property type="evidence" value="ECO:0007669"/>
    <property type="project" value="UniProtKB-KW"/>
</dbReference>
<evidence type="ECO:0000256" key="5">
    <source>
        <dbReference type="PROSITE-ProRule" id="PRU00309"/>
    </source>
</evidence>
<dbReference type="GO" id="GO:0000932">
    <property type="term" value="C:P-body"/>
    <property type="evidence" value="ECO:0007669"/>
    <property type="project" value="TreeGrafter"/>
</dbReference>
<feature type="region of interest" description="Disordered" evidence="6">
    <location>
        <begin position="132"/>
        <end position="164"/>
    </location>
</feature>
<dbReference type="Pfam" id="PF05485">
    <property type="entry name" value="THAP"/>
    <property type="match status" value="1"/>
</dbReference>
<sequence length="323" mass="36982">MPSRCSVRGCSQPLRPVHRFPHPITDFYQRFETWLTLLGRKELLKADKMKIYSNRRICSKHFSGDHFVLDKKRTLKKNAIPDINLPDPEKDVTSSDETPSVELNDSDSITDAREKVQISTVSILSTLGSQNDTTCLSSNSTGDCSAEDSDNEAHPEGEEPVLENNPTTIQRYIYRHVENPSHVIEESPELYALVTLPFLEQTNLDLQWVYKILSGEEGSSRVIYQSPNKDDKDGFLMIKGFRWDGVNLYNLHVLAIVYRPGILSLRDLRGDHLSLLQNIFCIGKEQIIRKYGVEESQLRIFVQYQPSFFHFNVHFTAMNDGIC</sequence>
<reference evidence="8" key="2">
    <citation type="submission" date="2017-10" db="EMBL/GenBank/DDBJ databases">
        <title>Ladona fulva Genome sequencing and assembly.</title>
        <authorList>
            <person name="Murali S."/>
            <person name="Richards S."/>
            <person name="Bandaranaike D."/>
            <person name="Bellair M."/>
            <person name="Blankenburg K."/>
            <person name="Chao H."/>
            <person name="Dinh H."/>
            <person name="Doddapaneni H."/>
            <person name="Dugan-Rocha S."/>
            <person name="Elkadiri S."/>
            <person name="Gnanaolivu R."/>
            <person name="Hernandez B."/>
            <person name="Skinner E."/>
            <person name="Javaid M."/>
            <person name="Lee S."/>
            <person name="Li M."/>
            <person name="Ming W."/>
            <person name="Munidasa M."/>
            <person name="Muniz J."/>
            <person name="Nguyen L."/>
            <person name="Hughes D."/>
            <person name="Osuji N."/>
            <person name="Pu L.-L."/>
            <person name="Puazo M."/>
            <person name="Qu C."/>
            <person name="Quiroz J."/>
            <person name="Raj R."/>
            <person name="Weissenberger G."/>
            <person name="Xin Y."/>
            <person name="Zou X."/>
            <person name="Han Y."/>
            <person name="Worley K."/>
            <person name="Muzny D."/>
            <person name="Gibbs R."/>
        </authorList>
    </citation>
    <scope>NUCLEOTIDE SEQUENCE</scope>
    <source>
        <strain evidence="8">Sampled in the wild</strain>
    </source>
</reference>
<evidence type="ECO:0000256" key="4">
    <source>
        <dbReference type="ARBA" id="ARBA00023125"/>
    </source>
</evidence>
<keyword evidence="2 5" id="KW-0863">Zinc-finger</keyword>
<protein>
    <recommendedName>
        <fullName evidence="7">THAP-type domain-containing protein</fullName>
    </recommendedName>
</protein>
<dbReference type="GO" id="GO:0000340">
    <property type="term" value="F:RNA 7-methylguanosine cap binding"/>
    <property type="evidence" value="ECO:0007669"/>
    <property type="project" value="TreeGrafter"/>
</dbReference>
<dbReference type="InterPro" id="IPR036265">
    <property type="entry name" value="HIT-like_sf"/>
</dbReference>
<evidence type="ECO:0000259" key="7">
    <source>
        <dbReference type="PROSITE" id="PS50950"/>
    </source>
</evidence>
<evidence type="ECO:0000256" key="1">
    <source>
        <dbReference type="ARBA" id="ARBA00022723"/>
    </source>
</evidence>
<keyword evidence="3" id="KW-0862">Zinc</keyword>
<dbReference type="PROSITE" id="PS50950">
    <property type="entry name" value="ZF_THAP"/>
    <property type="match status" value="1"/>
</dbReference>
<dbReference type="AlphaFoldDB" id="A0A8K0P865"/>